<dbReference type="AlphaFoldDB" id="A0A7Y2H1A8"/>
<name>A0A7Y2H1A8_UNCEI</name>
<gene>
    <name evidence="1" type="ORF">HKN21_01705</name>
</gene>
<accession>A0A7Y2H1A8</accession>
<dbReference type="SUPFAM" id="SSF55961">
    <property type="entry name" value="Bet v1-like"/>
    <property type="match status" value="1"/>
</dbReference>
<organism evidence="1 2">
    <name type="scientific">Eiseniibacteriota bacterium</name>
    <dbReference type="NCBI Taxonomy" id="2212470"/>
    <lineage>
        <taxon>Bacteria</taxon>
        <taxon>Candidatus Eiseniibacteriota</taxon>
    </lineage>
</organism>
<dbReference type="Proteomes" id="UP000547674">
    <property type="component" value="Unassembled WGS sequence"/>
</dbReference>
<dbReference type="EMBL" id="JABDJR010000060">
    <property type="protein sequence ID" value="NNF05453.1"/>
    <property type="molecule type" value="Genomic_DNA"/>
</dbReference>
<reference evidence="1 2" key="1">
    <citation type="submission" date="2020-03" db="EMBL/GenBank/DDBJ databases">
        <title>Metabolic flexibility allows generalist bacteria to become dominant in a frequently disturbed ecosystem.</title>
        <authorList>
            <person name="Chen Y.-J."/>
            <person name="Leung P.M."/>
            <person name="Bay S.K."/>
            <person name="Hugenholtz P."/>
            <person name="Kessler A.J."/>
            <person name="Shelley G."/>
            <person name="Waite D.W."/>
            <person name="Cook P.L."/>
            <person name="Greening C."/>
        </authorList>
    </citation>
    <scope>NUCLEOTIDE SEQUENCE [LARGE SCALE GENOMIC DNA]</scope>
    <source>
        <strain evidence="1">SS_bin_28</strain>
    </source>
</reference>
<sequence length="220" mass="25189">MKKRSFRRFLGEGIEGLLVSGASLLTWPVSKRWLKDWGSRRAERDRSWFGDQFVSEAKHVYTRAIDIRAPAGFVWPWLVQFGFGRAGFYSYELLERLVGIPVTNVESIQPAMQNLAVGDKVFLHPKAPGIPVASVEPNRRLCFGDPEGAKSTESGNDPARSWSMYLEPNPHRGCRLILRGVEARKQETWWRRVLGSLEQSIDFVMEQRMLRTVKRLAEQA</sequence>
<comment type="caution">
    <text evidence="1">The sequence shown here is derived from an EMBL/GenBank/DDBJ whole genome shotgun (WGS) entry which is preliminary data.</text>
</comment>
<evidence type="ECO:0000313" key="2">
    <source>
        <dbReference type="Proteomes" id="UP000547674"/>
    </source>
</evidence>
<protein>
    <recommendedName>
        <fullName evidence="3">SRPBCC family protein</fullName>
    </recommendedName>
</protein>
<evidence type="ECO:0008006" key="3">
    <source>
        <dbReference type="Google" id="ProtNLM"/>
    </source>
</evidence>
<proteinExistence type="predicted"/>
<evidence type="ECO:0000313" key="1">
    <source>
        <dbReference type="EMBL" id="NNF05453.1"/>
    </source>
</evidence>